<feature type="region of interest" description="Disordered" evidence="5">
    <location>
        <begin position="147"/>
        <end position="174"/>
    </location>
</feature>
<keyword evidence="2 4" id="KW-0119">Carbohydrate metabolism</keyword>
<keyword evidence="7" id="KW-1185">Reference proteome</keyword>
<dbReference type="OMA" id="GRDVKMR"/>
<dbReference type="GO" id="GO:0005975">
    <property type="term" value="P:carbohydrate metabolic process"/>
    <property type="evidence" value="ECO:0007669"/>
    <property type="project" value="InterPro"/>
</dbReference>
<protein>
    <recommendedName>
        <fullName evidence="4">Alkaline/neutral invertase</fullName>
        <ecNumber evidence="4">3.2.1.26</ecNumber>
    </recommendedName>
</protein>
<feature type="compositionally biased region" description="Basic and acidic residues" evidence="5">
    <location>
        <begin position="158"/>
        <end position="174"/>
    </location>
</feature>
<comment type="similarity">
    <text evidence="4">Belongs to the glycosyl hydrolase 100 family.</text>
</comment>
<evidence type="ECO:0000256" key="2">
    <source>
        <dbReference type="ARBA" id="ARBA00023277"/>
    </source>
</evidence>
<evidence type="ECO:0000256" key="4">
    <source>
        <dbReference type="RuleBase" id="RU367047"/>
    </source>
</evidence>
<name>A0A5P1FTX2_ASPOF</name>
<dbReference type="Pfam" id="PF05623">
    <property type="entry name" value="DUF789"/>
    <property type="match status" value="1"/>
</dbReference>
<feature type="compositionally biased region" description="Low complexity" evidence="5">
    <location>
        <begin position="40"/>
        <end position="58"/>
    </location>
</feature>
<dbReference type="InterPro" id="IPR008928">
    <property type="entry name" value="6-hairpin_glycosidase_sf"/>
</dbReference>
<evidence type="ECO:0000313" key="6">
    <source>
        <dbReference type="EMBL" id="ONK81668.1"/>
    </source>
</evidence>
<evidence type="ECO:0000256" key="5">
    <source>
        <dbReference type="SAM" id="MobiDB-lite"/>
    </source>
</evidence>
<evidence type="ECO:0000256" key="1">
    <source>
        <dbReference type="ARBA" id="ARBA00022801"/>
    </source>
</evidence>
<evidence type="ECO:0000313" key="7">
    <source>
        <dbReference type="Proteomes" id="UP000243459"/>
    </source>
</evidence>
<dbReference type="AlphaFoldDB" id="A0A5P1FTX2"/>
<dbReference type="PANTHER" id="PTHR31343:SF42">
    <property type="entry name" value="T15D22.8"/>
    <property type="match status" value="1"/>
</dbReference>
<feature type="region of interest" description="Disordered" evidence="5">
    <location>
        <begin position="17"/>
        <end position="65"/>
    </location>
</feature>
<comment type="function">
    <text evidence="4">Invertase that cleaves sucrose into glucose and fructose.</text>
</comment>
<feature type="compositionally biased region" description="Polar residues" evidence="5">
    <location>
        <begin position="27"/>
        <end position="39"/>
    </location>
</feature>
<dbReference type="GO" id="GO:0033926">
    <property type="term" value="F:endo-alpha-N-acetylgalactosaminidase activity"/>
    <property type="evidence" value="ECO:0007669"/>
    <property type="project" value="UniProtKB-UniRule"/>
</dbReference>
<dbReference type="InterPro" id="IPR008507">
    <property type="entry name" value="DUF789"/>
</dbReference>
<dbReference type="Proteomes" id="UP000243459">
    <property type="component" value="Chromosome 1"/>
</dbReference>
<dbReference type="EMBL" id="CM007381">
    <property type="protein sequence ID" value="ONK81668.1"/>
    <property type="molecule type" value="Genomic_DNA"/>
</dbReference>
<dbReference type="Gramene" id="ONK81668">
    <property type="protein sequence ID" value="ONK81668"/>
    <property type="gene ID" value="A4U43_C01F31660"/>
</dbReference>
<dbReference type="EC" id="3.2.1.26" evidence="4"/>
<dbReference type="SUPFAM" id="SSF48208">
    <property type="entry name" value="Six-hairpin glycosidases"/>
    <property type="match status" value="1"/>
</dbReference>
<dbReference type="InterPro" id="IPR024746">
    <property type="entry name" value="Glyco_hydro_100"/>
</dbReference>
<evidence type="ECO:0000256" key="3">
    <source>
        <dbReference type="ARBA" id="ARBA00023295"/>
    </source>
</evidence>
<keyword evidence="3 4" id="KW-0326">Glycosidase</keyword>
<accession>A0A5P1FTX2</accession>
<dbReference type="GO" id="GO:0004564">
    <property type="term" value="F:beta-fructofuranosidase activity"/>
    <property type="evidence" value="ECO:0007669"/>
    <property type="project" value="UniProtKB-EC"/>
</dbReference>
<reference evidence="7" key="1">
    <citation type="journal article" date="2017" name="Nat. Commun.">
        <title>The asparagus genome sheds light on the origin and evolution of a young Y chromosome.</title>
        <authorList>
            <person name="Harkess A."/>
            <person name="Zhou J."/>
            <person name="Xu C."/>
            <person name="Bowers J.E."/>
            <person name="Van der Hulst R."/>
            <person name="Ayyampalayam S."/>
            <person name="Mercati F."/>
            <person name="Riccardi P."/>
            <person name="McKain M.R."/>
            <person name="Kakrana A."/>
            <person name="Tang H."/>
            <person name="Ray J."/>
            <person name="Groenendijk J."/>
            <person name="Arikit S."/>
            <person name="Mathioni S.M."/>
            <person name="Nakano M."/>
            <person name="Shan H."/>
            <person name="Telgmann-Rauber A."/>
            <person name="Kanno A."/>
            <person name="Yue Z."/>
            <person name="Chen H."/>
            <person name="Li W."/>
            <person name="Chen Y."/>
            <person name="Xu X."/>
            <person name="Zhang Y."/>
            <person name="Luo S."/>
            <person name="Chen H."/>
            <person name="Gao J."/>
            <person name="Mao Z."/>
            <person name="Pires J.C."/>
            <person name="Luo M."/>
            <person name="Kudrna D."/>
            <person name="Wing R.A."/>
            <person name="Meyers B.C."/>
            <person name="Yi K."/>
            <person name="Kong H."/>
            <person name="Lavrijsen P."/>
            <person name="Sunseri F."/>
            <person name="Falavigna A."/>
            <person name="Ye Y."/>
            <person name="Leebens-Mack J.H."/>
            <person name="Chen G."/>
        </authorList>
    </citation>
    <scope>NUCLEOTIDE SEQUENCE [LARGE SCALE GENOMIC DNA]</scope>
    <source>
        <strain evidence="7">cv. DH0086</strain>
    </source>
</reference>
<dbReference type="Pfam" id="PF12899">
    <property type="entry name" value="Glyco_hydro_100"/>
    <property type="match status" value="1"/>
</dbReference>
<comment type="catalytic activity">
    <reaction evidence="4">
        <text>Hydrolysis of terminal non-reducing beta-D-fructofuranoside residues in beta-D-fructofuranosides.</text>
        <dbReference type="EC" id="3.2.1.26"/>
    </reaction>
</comment>
<dbReference type="PANTHER" id="PTHR31343">
    <property type="entry name" value="T15D22.8"/>
    <property type="match status" value="1"/>
</dbReference>
<gene>
    <name evidence="6" type="ORF">A4U43_C01F31660</name>
</gene>
<proteinExistence type="inferred from homology"/>
<organism evidence="6 7">
    <name type="scientific">Asparagus officinalis</name>
    <name type="common">Garden asparagus</name>
    <dbReference type="NCBI Taxonomy" id="4686"/>
    <lineage>
        <taxon>Eukaryota</taxon>
        <taxon>Viridiplantae</taxon>
        <taxon>Streptophyta</taxon>
        <taxon>Embryophyta</taxon>
        <taxon>Tracheophyta</taxon>
        <taxon>Spermatophyta</taxon>
        <taxon>Magnoliopsida</taxon>
        <taxon>Liliopsida</taxon>
        <taxon>Asparagales</taxon>
        <taxon>Asparagaceae</taxon>
        <taxon>Asparagoideae</taxon>
        <taxon>Asparagus</taxon>
    </lineage>
</organism>
<keyword evidence="1 4" id="KW-0378">Hydrolase</keyword>
<sequence>MLGSSLQLTREDRFHNSARARRGYANNHLSSRAQNPTLVSRTKPSTSPNRSSSSPSNNLDRFLDSTTPSVPAHYLSKTRMRGWRECDVEYRPYFVLGDLWESFVEWSAYGAGVPLLLDDRDCVVQYYAPYLSGMQLYGDSSVQLCGDLRQPGEESDSDCCRDSSSDGSSDYEHEGGLRAKQWSRNHLSATSMPWMNWLSLRECRMALHDGFSSDDGEAGNALGCLLFEYLEHDPPYCREPLADKISDLTCRFPELKSLRSCDLLPASWISIAWYPIYRIPTGPTLKDLDACFLTFHSLSTPVKGAGSAPDPVVTYSHGGVDSIPKISLPTFGLASYKFKASMWTPKGESKSQCTSLLLEAADSWLRLLVLLWLLTAACIKVSRPQIARRAIDLAEARLQKDSWPEYYDGKVGRFVGKQARKYQTWSIAGYLVTKIMLEDPSHLGMISLEEAKLMKPLIKRSTSWTC</sequence>